<dbReference type="InterPro" id="IPR001193">
    <property type="entry name" value="MBTPS2"/>
</dbReference>
<evidence type="ECO:0000313" key="9">
    <source>
        <dbReference type="Proteomes" id="UP000001396"/>
    </source>
</evidence>
<name>D3B8B2_HETP5</name>
<keyword evidence="2 6" id="KW-0812">Transmembrane</keyword>
<feature type="transmembrane region" description="Helical" evidence="6">
    <location>
        <begin position="41"/>
        <end position="64"/>
    </location>
</feature>
<protein>
    <recommendedName>
        <fullName evidence="5">Endopeptidase S2P</fullName>
    </recommendedName>
</protein>
<dbReference type="GO" id="GO:0016020">
    <property type="term" value="C:membrane"/>
    <property type="evidence" value="ECO:0007669"/>
    <property type="project" value="InterPro"/>
</dbReference>
<dbReference type="GO" id="GO:0031293">
    <property type="term" value="P:membrane protein intracellular domain proteolysis"/>
    <property type="evidence" value="ECO:0007669"/>
    <property type="project" value="TreeGrafter"/>
</dbReference>
<evidence type="ECO:0000256" key="6">
    <source>
        <dbReference type="SAM" id="Phobius"/>
    </source>
</evidence>
<accession>D3B8B2</accession>
<evidence type="ECO:0000256" key="4">
    <source>
        <dbReference type="ARBA" id="ARBA00023136"/>
    </source>
</evidence>
<dbReference type="STRING" id="670386.D3B8B2"/>
<proteinExistence type="predicted"/>
<dbReference type="GO" id="GO:0012505">
    <property type="term" value="C:endomembrane system"/>
    <property type="evidence" value="ECO:0007669"/>
    <property type="project" value="UniProtKB-SubCell"/>
</dbReference>
<comment type="caution">
    <text evidence="8">The sequence shown here is derived from an EMBL/GenBank/DDBJ whole genome shotgun (WGS) entry which is preliminary data.</text>
</comment>
<feature type="transmembrane region" description="Helical" evidence="6">
    <location>
        <begin position="433"/>
        <end position="452"/>
    </location>
</feature>
<dbReference type="AlphaFoldDB" id="D3B8B2"/>
<dbReference type="PANTHER" id="PTHR13325:SF3">
    <property type="entry name" value="MEMBRANE-BOUND TRANSCRIPTION FACTOR SITE-2 PROTEASE"/>
    <property type="match status" value="1"/>
</dbReference>
<evidence type="ECO:0000256" key="2">
    <source>
        <dbReference type="ARBA" id="ARBA00022692"/>
    </source>
</evidence>
<dbReference type="OMA" id="FYSWGRW"/>
<keyword evidence="9" id="KW-1185">Reference proteome</keyword>
<evidence type="ECO:0000313" key="8">
    <source>
        <dbReference type="EMBL" id="EFA82280.1"/>
    </source>
</evidence>
<organism evidence="8 9">
    <name type="scientific">Heterostelium pallidum (strain ATCC 26659 / Pp 5 / PN500)</name>
    <name type="common">Cellular slime mold</name>
    <name type="synonym">Polysphondylium pallidum</name>
    <dbReference type="NCBI Taxonomy" id="670386"/>
    <lineage>
        <taxon>Eukaryota</taxon>
        <taxon>Amoebozoa</taxon>
        <taxon>Evosea</taxon>
        <taxon>Eumycetozoa</taxon>
        <taxon>Dictyostelia</taxon>
        <taxon>Acytosteliales</taxon>
        <taxon>Acytosteliaceae</taxon>
        <taxon>Heterostelium</taxon>
    </lineage>
</organism>
<evidence type="ECO:0000256" key="5">
    <source>
        <dbReference type="ARBA" id="ARBA00032658"/>
    </source>
</evidence>
<feature type="transmembrane region" description="Helical" evidence="6">
    <location>
        <begin position="190"/>
        <end position="207"/>
    </location>
</feature>
<keyword evidence="4 6" id="KW-0472">Membrane</keyword>
<feature type="transmembrane region" description="Helical" evidence="6">
    <location>
        <begin position="472"/>
        <end position="493"/>
    </location>
</feature>
<dbReference type="FunCoup" id="D3B8B2">
    <property type="interactions" value="320"/>
</dbReference>
<dbReference type="GO" id="GO:0004222">
    <property type="term" value="F:metalloendopeptidase activity"/>
    <property type="evidence" value="ECO:0007669"/>
    <property type="project" value="InterPro"/>
</dbReference>
<dbReference type="RefSeq" id="XP_020434397.1">
    <property type="nucleotide sequence ID" value="XM_020575602.1"/>
</dbReference>
<feature type="domain" description="Peptidase M50" evidence="7">
    <location>
        <begin position="164"/>
        <end position="450"/>
    </location>
</feature>
<dbReference type="Proteomes" id="UP000001396">
    <property type="component" value="Unassembled WGS sequence"/>
</dbReference>
<keyword evidence="3 6" id="KW-1133">Transmembrane helix</keyword>
<dbReference type="GO" id="GO:1905897">
    <property type="term" value="P:regulation of response to endoplasmic reticulum stress"/>
    <property type="evidence" value="ECO:0007669"/>
    <property type="project" value="TreeGrafter"/>
</dbReference>
<reference evidence="8 9" key="1">
    <citation type="journal article" date="2011" name="Genome Res.">
        <title>Phylogeny-wide analysis of social amoeba genomes highlights ancient origins for complex intercellular communication.</title>
        <authorList>
            <person name="Heidel A.J."/>
            <person name="Lawal H.M."/>
            <person name="Felder M."/>
            <person name="Schilde C."/>
            <person name="Helps N.R."/>
            <person name="Tunggal B."/>
            <person name="Rivero F."/>
            <person name="John U."/>
            <person name="Schleicher M."/>
            <person name="Eichinger L."/>
            <person name="Platzer M."/>
            <person name="Noegel A.A."/>
            <person name="Schaap P."/>
            <person name="Gloeckner G."/>
        </authorList>
    </citation>
    <scope>NUCLEOTIDE SEQUENCE [LARGE SCALE GENOMIC DNA]</scope>
    <source>
        <strain evidence="9">ATCC 26659 / Pp 5 / PN500</strain>
    </source>
</reference>
<dbReference type="PANTHER" id="PTHR13325">
    <property type="entry name" value="PROTEASE M50 MEMBRANE-BOUND TRANSCRIPTION FACTOR SITE 2 PROTEASE"/>
    <property type="match status" value="1"/>
</dbReference>
<dbReference type="EMBL" id="ADBJ01000020">
    <property type="protein sequence ID" value="EFA82280.1"/>
    <property type="molecule type" value="Genomic_DNA"/>
</dbReference>
<dbReference type="InterPro" id="IPR008915">
    <property type="entry name" value="Peptidase_M50"/>
</dbReference>
<feature type="transmembrane region" description="Helical" evidence="6">
    <location>
        <begin position="227"/>
        <end position="247"/>
    </location>
</feature>
<sequence>MSCRPYLKMMSEKKSTENFVTFREEEEEEKSRYSRVMKHPIISFLINVTVTWLIFFTFLKILQIKYGQRLLDFLSSISVHVELFSINWSTTKFNTSLRKVALRFERFWNYFYRVGNTIVLILLPLAFLGLCYNLFVLLLNRSNENAIITPIVPGVNFPLSHLWYLILALVISATIHELGHALCTLKINDYGIYIFFIFPSAYVTINLEDIERKSHWKKLRVFSAGVWHNIILSFIIFLLMPATPYLLSPLYHYSNKELYVSYVPKESPLAGSVAVGTRILEVGDCTVTNTTSYFQCIDKSWNEPNSYCLNLQFKECLNQTQNVRSCIDLDQLFNMVPCNSSTPCRSKDKECVNLAPSRLFKIKLSTRDYVTADGTPEELLFVGTAQELWDSFATNHYKARWTWYPDIYYFVETLTMFTVAISLGLAMMNMLPIGGFDGSYIMLSILHLVLSYHYPHNSKEKNDILKNKLYRYFSIFTTILLVLNLSISFYYIIFGPGGQPVG</sequence>
<dbReference type="PRINTS" id="PR01000">
    <property type="entry name" value="SREBPS2PTASE"/>
</dbReference>
<feature type="transmembrane region" description="Helical" evidence="6">
    <location>
        <begin position="110"/>
        <end position="135"/>
    </location>
</feature>
<dbReference type="GO" id="GO:0005737">
    <property type="term" value="C:cytoplasm"/>
    <property type="evidence" value="ECO:0007669"/>
    <property type="project" value="TreeGrafter"/>
</dbReference>
<evidence type="ECO:0000256" key="3">
    <source>
        <dbReference type="ARBA" id="ARBA00022989"/>
    </source>
</evidence>
<evidence type="ECO:0000256" key="1">
    <source>
        <dbReference type="ARBA" id="ARBA00004127"/>
    </source>
</evidence>
<dbReference type="Pfam" id="PF02163">
    <property type="entry name" value="Peptidase_M50"/>
    <property type="match status" value="1"/>
</dbReference>
<dbReference type="InParanoid" id="D3B8B2"/>
<feature type="transmembrane region" description="Helical" evidence="6">
    <location>
        <begin position="162"/>
        <end position="183"/>
    </location>
</feature>
<gene>
    <name evidence="8" type="primary">mbtps2</name>
    <name evidence="8" type="ORF">PPL_04704</name>
</gene>
<comment type="subcellular location">
    <subcellularLocation>
        <location evidence="1">Endomembrane system</location>
        <topology evidence="1">Multi-pass membrane protein</topology>
    </subcellularLocation>
</comment>
<dbReference type="GeneID" id="31360191"/>
<evidence type="ECO:0000259" key="7">
    <source>
        <dbReference type="Pfam" id="PF02163"/>
    </source>
</evidence>